<dbReference type="InterPro" id="IPR000488">
    <property type="entry name" value="Death_dom"/>
</dbReference>
<comment type="caution">
    <text evidence="6">The sequence shown here is derived from an EMBL/GenBank/DDBJ whole genome shotgun (WGS) entry which is preliminary data.</text>
</comment>
<dbReference type="InterPro" id="IPR011029">
    <property type="entry name" value="DEATH-like_dom_sf"/>
</dbReference>
<evidence type="ECO:0000256" key="4">
    <source>
        <dbReference type="SAM" id="Coils"/>
    </source>
</evidence>
<dbReference type="AlphaFoldDB" id="A0AA35WTT6"/>
<dbReference type="PANTHER" id="PTHR24166:SF48">
    <property type="entry name" value="PROTEIN VAPYRIN"/>
    <property type="match status" value="1"/>
</dbReference>
<organism evidence="6 7">
    <name type="scientific">Geodia barretti</name>
    <name type="common">Barrett's horny sponge</name>
    <dbReference type="NCBI Taxonomy" id="519541"/>
    <lineage>
        <taxon>Eukaryota</taxon>
        <taxon>Metazoa</taxon>
        <taxon>Porifera</taxon>
        <taxon>Demospongiae</taxon>
        <taxon>Heteroscleromorpha</taxon>
        <taxon>Tetractinellida</taxon>
        <taxon>Astrophorina</taxon>
        <taxon>Geodiidae</taxon>
        <taxon>Geodia</taxon>
    </lineage>
</organism>
<reference evidence="6" key="1">
    <citation type="submission" date="2023-03" db="EMBL/GenBank/DDBJ databases">
        <authorList>
            <person name="Steffen K."/>
            <person name="Cardenas P."/>
        </authorList>
    </citation>
    <scope>NUCLEOTIDE SEQUENCE</scope>
</reference>
<dbReference type="Proteomes" id="UP001174909">
    <property type="component" value="Unassembled WGS sequence"/>
</dbReference>
<dbReference type="PANTHER" id="PTHR24166">
    <property type="entry name" value="ROLLING PEBBLES, ISOFORM B"/>
    <property type="match status" value="1"/>
</dbReference>
<feature type="repeat" description="ANK" evidence="3">
    <location>
        <begin position="523"/>
        <end position="555"/>
    </location>
</feature>
<dbReference type="SUPFAM" id="SSF48403">
    <property type="entry name" value="Ankyrin repeat"/>
    <property type="match status" value="1"/>
</dbReference>
<evidence type="ECO:0000259" key="5">
    <source>
        <dbReference type="PROSITE" id="PS50017"/>
    </source>
</evidence>
<keyword evidence="7" id="KW-1185">Reference proteome</keyword>
<evidence type="ECO:0000256" key="2">
    <source>
        <dbReference type="ARBA" id="ARBA00023043"/>
    </source>
</evidence>
<dbReference type="PROSITE" id="PS50297">
    <property type="entry name" value="ANK_REP_REGION"/>
    <property type="match status" value="3"/>
</dbReference>
<keyword evidence="4" id="KW-0175">Coiled coil</keyword>
<accession>A0AA35WTT6</accession>
<dbReference type="InterPro" id="IPR002110">
    <property type="entry name" value="Ankyrin_rpt"/>
</dbReference>
<evidence type="ECO:0000256" key="1">
    <source>
        <dbReference type="ARBA" id="ARBA00022737"/>
    </source>
</evidence>
<protein>
    <submittedName>
        <fullName evidence="6">Ankyrin repeat protein MM_0045</fullName>
    </submittedName>
</protein>
<evidence type="ECO:0000256" key="3">
    <source>
        <dbReference type="PROSITE-ProRule" id="PRU00023"/>
    </source>
</evidence>
<feature type="coiled-coil region" evidence="4">
    <location>
        <begin position="225"/>
        <end position="259"/>
    </location>
</feature>
<dbReference type="EMBL" id="CASHTH010002605">
    <property type="protein sequence ID" value="CAI8032514.1"/>
    <property type="molecule type" value="Genomic_DNA"/>
</dbReference>
<keyword evidence="1" id="KW-0677">Repeat</keyword>
<dbReference type="InterPro" id="IPR050889">
    <property type="entry name" value="Dendritic_Spine_Reg/Scaffold"/>
</dbReference>
<feature type="repeat" description="ANK" evidence="3">
    <location>
        <begin position="490"/>
        <end position="522"/>
    </location>
</feature>
<dbReference type="Gene3D" id="1.25.40.20">
    <property type="entry name" value="Ankyrin repeat-containing domain"/>
    <property type="match status" value="1"/>
</dbReference>
<dbReference type="CDD" id="cd01670">
    <property type="entry name" value="Death"/>
    <property type="match status" value="1"/>
</dbReference>
<evidence type="ECO:0000313" key="6">
    <source>
        <dbReference type="EMBL" id="CAI8032514.1"/>
    </source>
</evidence>
<dbReference type="Gene3D" id="1.10.533.10">
    <property type="entry name" value="Death Domain, Fas"/>
    <property type="match status" value="1"/>
</dbReference>
<evidence type="ECO:0000313" key="7">
    <source>
        <dbReference type="Proteomes" id="UP001174909"/>
    </source>
</evidence>
<dbReference type="PROSITE" id="PS50088">
    <property type="entry name" value="ANK_REPEAT"/>
    <property type="match status" value="3"/>
</dbReference>
<dbReference type="GO" id="GO:0007165">
    <property type="term" value="P:signal transduction"/>
    <property type="evidence" value="ECO:0007669"/>
    <property type="project" value="InterPro"/>
</dbReference>
<keyword evidence="2 3" id="KW-0040">ANK repeat</keyword>
<feature type="repeat" description="ANK" evidence="3">
    <location>
        <begin position="456"/>
        <end position="488"/>
    </location>
</feature>
<dbReference type="SMART" id="SM00248">
    <property type="entry name" value="ANK"/>
    <property type="match status" value="3"/>
</dbReference>
<feature type="domain" description="Death" evidence="5">
    <location>
        <begin position="25"/>
        <end position="90"/>
    </location>
</feature>
<dbReference type="InterPro" id="IPR036770">
    <property type="entry name" value="Ankyrin_rpt-contain_sf"/>
</dbReference>
<dbReference type="PROSITE" id="PS50017">
    <property type="entry name" value="DEATH_DOMAIN"/>
    <property type="match status" value="1"/>
</dbReference>
<dbReference type="Pfam" id="PF12796">
    <property type="entry name" value="Ank_2"/>
    <property type="match status" value="1"/>
</dbReference>
<sequence>MTAPSKMSTLDVCNAISQLTVEETRQLVFQIGVPLRVLDGIADEYTGENRKQHFVQKWLDMNLDATWDKLVAGLRKMNMNTLAASVEYEHISSYPLVFSSGSSFLLPTPSVCATAELSTPGYLETATQAPVGLLAPVTAPVGPLAPVTDTPAPVGPLAPVTDTPAPVGPLTPVTDTPAAVGPLAPMTATPAPVGPLAPVTAPVSTFAPVTDTPAPVGAIPTQTKVKVVKDNIENLEDEFSKLKSEVRKLLSEKEKKNRTFTDEFRNHLLDLPVAKKVIHIRFFTRNEDEILDAKNIQKLFYILGRYYNYSNYEIIFHVVKKFCHELKGRMTSYRDSLVAFEKSTTVDIYLCAISARPGGAIMEGFIRMTVKLNKPPSVCSLYEIRELKESIQEKAALESYAMYIETPGKGSVRVSLRIHEAVGWMVGVVLLSAKFRQVTKVSAKRRIEVYLMAYLNGYSALMLATREGRTEVVSLLREVGANTDLQNKWNGYSALMLAAREGRTEVVSLLLEAGANTELQNMDGDSTLMLAATWGRTEVVSLLLEAEANTDLQNKNG</sequence>
<proteinExistence type="predicted"/>
<name>A0AA35WTT6_GEOBA</name>
<gene>
    <name evidence="6" type="ORF">GBAR_LOCUS18373</name>
</gene>